<keyword evidence="2" id="KW-0732">Signal</keyword>
<feature type="region of interest" description="Disordered" evidence="1">
    <location>
        <begin position="32"/>
        <end position="146"/>
    </location>
</feature>
<evidence type="ECO:0000313" key="5">
    <source>
        <dbReference type="Proteomes" id="UP000297839"/>
    </source>
</evidence>
<protein>
    <submittedName>
        <fullName evidence="4">DUF4124 domain-containing protein</fullName>
    </submittedName>
</protein>
<keyword evidence="5" id="KW-1185">Reference proteome</keyword>
<feature type="compositionally biased region" description="Basic and acidic residues" evidence="1">
    <location>
        <begin position="125"/>
        <end position="146"/>
    </location>
</feature>
<evidence type="ECO:0000259" key="3">
    <source>
        <dbReference type="Pfam" id="PF13511"/>
    </source>
</evidence>
<organism evidence="4 5">
    <name type="scientific">Ramlibacter humi</name>
    <dbReference type="NCBI Taxonomy" id="2530451"/>
    <lineage>
        <taxon>Bacteria</taxon>
        <taxon>Pseudomonadati</taxon>
        <taxon>Pseudomonadota</taxon>
        <taxon>Betaproteobacteria</taxon>
        <taxon>Burkholderiales</taxon>
        <taxon>Comamonadaceae</taxon>
        <taxon>Ramlibacter</taxon>
    </lineage>
</organism>
<dbReference type="Pfam" id="PF13511">
    <property type="entry name" value="DUF4124"/>
    <property type="match status" value="1"/>
</dbReference>
<dbReference type="OrthoDB" id="9181422at2"/>
<accession>A0A4Z0CD72</accession>
<feature type="chain" id="PRO_5021471549" evidence="2">
    <location>
        <begin position="22"/>
        <end position="171"/>
    </location>
</feature>
<feature type="signal peptide" evidence="2">
    <location>
        <begin position="1"/>
        <end position="21"/>
    </location>
</feature>
<gene>
    <name evidence="4" type="ORF">EZ216_03530</name>
</gene>
<comment type="caution">
    <text evidence="4">The sequence shown here is derived from an EMBL/GenBank/DDBJ whole genome shotgun (WGS) entry which is preliminary data.</text>
</comment>
<reference evidence="4 5" key="1">
    <citation type="submission" date="2019-03" db="EMBL/GenBank/DDBJ databases">
        <title>Ramlibacter sp. 18x22-1, whole genome shotgun sequence.</title>
        <authorList>
            <person name="Zhang X."/>
            <person name="Feng G."/>
            <person name="Zhu H."/>
        </authorList>
    </citation>
    <scope>NUCLEOTIDE SEQUENCE [LARGE SCALE GENOMIC DNA]</scope>
    <source>
        <strain evidence="4 5">18x22-1</strain>
    </source>
</reference>
<feature type="compositionally biased region" description="Basic and acidic residues" evidence="1">
    <location>
        <begin position="87"/>
        <end position="112"/>
    </location>
</feature>
<dbReference type="RefSeq" id="WP_135248182.1">
    <property type="nucleotide sequence ID" value="NZ_SMLK01000001.1"/>
</dbReference>
<evidence type="ECO:0000313" key="4">
    <source>
        <dbReference type="EMBL" id="TFZ08245.1"/>
    </source>
</evidence>
<dbReference type="AlphaFoldDB" id="A0A4Z0CD72"/>
<dbReference type="EMBL" id="SMLK01000001">
    <property type="protein sequence ID" value="TFZ08245.1"/>
    <property type="molecule type" value="Genomic_DNA"/>
</dbReference>
<evidence type="ECO:0000256" key="2">
    <source>
        <dbReference type="SAM" id="SignalP"/>
    </source>
</evidence>
<dbReference type="InterPro" id="IPR025392">
    <property type="entry name" value="DUF4124"/>
</dbReference>
<feature type="domain" description="DUF4124" evidence="3">
    <location>
        <begin position="9"/>
        <end position="63"/>
    </location>
</feature>
<evidence type="ECO:0000256" key="1">
    <source>
        <dbReference type="SAM" id="MobiDB-lite"/>
    </source>
</evidence>
<feature type="compositionally biased region" description="Low complexity" evidence="1">
    <location>
        <begin position="50"/>
        <end position="82"/>
    </location>
</feature>
<dbReference type="Proteomes" id="UP000297839">
    <property type="component" value="Unassembled WGS sequence"/>
</dbReference>
<name>A0A4Z0CD72_9BURK</name>
<sequence>MNAVRALTLAALCTLPLAAAAQWMWVDKDGRKVLSDQAPPPGTPPKNILRQPGGRAAPQPAAAEPEAAASKPAVAAASGPKVSTTDKGLEDKRKQAEAAEAEKKKAETEKVAKAQAENCTRAKGAKAEFDSGARISRTNEKGEREFLDDKQRAAEVARLKQIIASDCKTVQ</sequence>
<proteinExistence type="predicted"/>